<dbReference type="Pfam" id="PF02954">
    <property type="entry name" value="HTH_8"/>
    <property type="match status" value="1"/>
</dbReference>
<dbReference type="Gene3D" id="1.10.10.60">
    <property type="entry name" value="Homeodomain-like"/>
    <property type="match status" value="1"/>
</dbReference>
<accession>A9WCW5</accession>
<dbReference type="RefSeq" id="WP_012256190.1">
    <property type="nucleotide sequence ID" value="NC_010175.1"/>
</dbReference>
<dbReference type="PATRIC" id="fig|324602.8.peg.327"/>
<dbReference type="STRING" id="324602.Caur_0282"/>
<dbReference type="GO" id="GO:0043565">
    <property type="term" value="F:sequence-specific DNA binding"/>
    <property type="evidence" value="ECO:0007669"/>
    <property type="project" value="InterPro"/>
</dbReference>
<dbReference type="Proteomes" id="UP000002008">
    <property type="component" value="Chromosome"/>
</dbReference>
<dbReference type="AlphaFoldDB" id="A9WCW5"/>
<evidence type="ECO:0000313" key="2">
    <source>
        <dbReference type="EMBL" id="ABY33534.1"/>
    </source>
</evidence>
<reference evidence="3" key="1">
    <citation type="journal article" date="2011" name="BMC Genomics">
        <title>Complete genome sequence of the filamentous anoxygenic phototrophic bacterium Chloroflexus aurantiacus.</title>
        <authorList>
            <person name="Tang K.H."/>
            <person name="Barry K."/>
            <person name="Chertkov O."/>
            <person name="Dalin E."/>
            <person name="Han C.S."/>
            <person name="Hauser L.J."/>
            <person name="Honchak B.M."/>
            <person name="Karbach L.E."/>
            <person name="Land M.L."/>
            <person name="Lapidus A."/>
            <person name="Larimer F.W."/>
            <person name="Mikhailova N."/>
            <person name="Pitluck S."/>
            <person name="Pierson B.K."/>
            <person name="Blankenship R.E."/>
        </authorList>
    </citation>
    <scope>NUCLEOTIDE SEQUENCE [LARGE SCALE GENOMIC DNA]</scope>
    <source>
        <strain evidence="3">ATCC 29366 / DSM 635 / J-10-fl</strain>
    </source>
</reference>
<dbReference type="InterPro" id="IPR002197">
    <property type="entry name" value="HTH_Fis"/>
</dbReference>
<protein>
    <submittedName>
        <fullName evidence="2">Helix-turn-helix Fis-type</fullName>
    </submittedName>
</protein>
<sequence>MAHRETSRDEVIAALHANRGLIALAARDLGVSRQALYARIKRDPELLACIEHEREAIVDLAEQKLFEALDKGERWAVMLVLTRLGRHRGWADAPASGGPEGRVAKALEQASLDDLMLSLTTLNGQRR</sequence>
<gene>
    <name evidence="2" type="ordered locus">Caur_0282</name>
</gene>
<dbReference type="eggNOG" id="ENOG5033BB9">
    <property type="taxonomic scope" value="Bacteria"/>
</dbReference>
<evidence type="ECO:0000259" key="1">
    <source>
        <dbReference type="Pfam" id="PF02954"/>
    </source>
</evidence>
<evidence type="ECO:0000313" key="3">
    <source>
        <dbReference type="Proteomes" id="UP000002008"/>
    </source>
</evidence>
<dbReference type="InParanoid" id="A9WCW5"/>
<feature type="domain" description="DNA binding HTH" evidence="1">
    <location>
        <begin position="5"/>
        <end position="42"/>
    </location>
</feature>
<dbReference type="KEGG" id="cau:Caur_0282"/>
<dbReference type="HOGENOM" id="CLU_1966624_0_0_0"/>
<dbReference type="EnsemblBacteria" id="ABY33534">
    <property type="protein sequence ID" value="ABY33534"/>
    <property type="gene ID" value="Caur_0282"/>
</dbReference>
<dbReference type="EMBL" id="CP000909">
    <property type="protein sequence ID" value="ABY33534.1"/>
    <property type="molecule type" value="Genomic_DNA"/>
</dbReference>
<name>A9WCW5_CHLAA</name>
<proteinExistence type="predicted"/>
<keyword evidence="3" id="KW-1185">Reference proteome</keyword>
<organism evidence="2 3">
    <name type="scientific">Chloroflexus aurantiacus (strain ATCC 29366 / DSM 635 / J-10-fl)</name>
    <dbReference type="NCBI Taxonomy" id="324602"/>
    <lineage>
        <taxon>Bacteria</taxon>
        <taxon>Bacillati</taxon>
        <taxon>Chloroflexota</taxon>
        <taxon>Chloroflexia</taxon>
        <taxon>Chloroflexales</taxon>
        <taxon>Chloroflexineae</taxon>
        <taxon>Chloroflexaceae</taxon>
        <taxon>Chloroflexus</taxon>
    </lineage>
</organism>